<keyword evidence="4 9" id="KW-0812">Transmembrane</keyword>
<evidence type="ECO:0000313" key="11">
    <source>
        <dbReference type="EMBL" id="CAH01118.1"/>
    </source>
</evidence>
<dbReference type="Gene3D" id="1.20.1740.10">
    <property type="entry name" value="Amino acid/polyamine transporter I"/>
    <property type="match status" value="1"/>
</dbReference>
<dbReference type="PANTHER" id="PTHR43341:SF17">
    <property type="entry name" value="GENERAL AMINO ACID PERMEASE AGP1-RELATED"/>
    <property type="match status" value="1"/>
</dbReference>
<feature type="transmembrane region" description="Helical" evidence="9">
    <location>
        <begin position="111"/>
        <end position="129"/>
    </location>
</feature>
<gene>
    <name evidence="11" type="ORF">KLLA0_C01606g</name>
</gene>
<feature type="compositionally biased region" description="Polar residues" evidence="8">
    <location>
        <begin position="1"/>
        <end position="12"/>
    </location>
</feature>
<dbReference type="Pfam" id="PF00324">
    <property type="entry name" value="AA_permease"/>
    <property type="match status" value="1"/>
</dbReference>
<dbReference type="GO" id="GO:0016020">
    <property type="term" value="C:membrane"/>
    <property type="evidence" value="ECO:0007669"/>
    <property type="project" value="UniProtKB-SubCell"/>
</dbReference>
<feature type="region of interest" description="Disordered" evidence="8">
    <location>
        <begin position="1"/>
        <end position="30"/>
    </location>
</feature>
<dbReference type="AlphaFoldDB" id="Q6CUX2"/>
<dbReference type="PANTHER" id="PTHR43341">
    <property type="entry name" value="AMINO ACID PERMEASE"/>
    <property type="match status" value="1"/>
</dbReference>
<feature type="transmembrane region" description="Helical" evidence="9">
    <location>
        <begin position="464"/>
        <end position="485"/>
    </location>
</feature>
<reference evidence="11 12" key="1">
    <citation type="journal article" date="2004" name="Nature">
        <title>Genome evolution in yeasts.</title>
        <authorList>
            <consortium name="Genolevures"/>
            <person name="Dujon B."/>
            <person name="Sherman D."/>
            <person name="Fischer G."/>
            <person name="Durrens P."/>
            <person name="Casaregola S."/>
            <person name="Lafontaine I."/>
            <person name="de Montigny J."/>
            <person name="Marck C."/>
            <person name="Neuveglise C."/>
            <person name="Talla E."/>
            <person name="Goffard N."/>
            <person name="Frangeul L."/>
            <person name="Aigle M."/>
            <person name="Anthouard V."/>
            <person name="Babour A."/>
            <person name="Barbe V."/>
            <person name="Barnay S."/>
            <person name="Blanchin S."/>
            <person name="Beckerich J.M."/>
            <person name="Beyne E."/>
            <person name="Bleykasten C."/>
            <person name="Boisrame A."/>
            <person name="Boyer J."/>
            <person name="Cattolico L."/>
            <person name="Confanioleri F."/>
            <person name="de Daruvar A."/>
            <person name="Despons L."/>
            <person name="Fabre E."/>
            <person name="Fairhead C."/>
            <person name="Ferry-Dumazet H."/>
            <person name="Groppi A."/>
            <person name="Hantraye F."/>
            <person name="Hennequin C."/>
            <person name="Jauniaux N."/>
            <person name="Joyet P."/>
            <person name="Kachouri R."/>
            <person name="Kerrest A."/>
            <person name="Koszul R."/>
            <person name="Lemaire M."/>
            <person name="Lesur I."/>
            <person name="Ma L."/>
            <person name="Muller H."/>
            <person name="Nicaud J.M."/>
            <person name="Nikolski M."/>
            <person name="Oztas S."/>
            <person name="Ozier-Kalogeropoulos O."/>
            <person name="Pellenz S."/>
            <person name="Potier S."/>
            <person name="Richard G.F."/>
            <person name="Straub M.L."/>
            <person name="Suleau A."/>
            <person name="Swennene D."/>
            <person name="Tekaia F."/>
            <person name="Wesolowski-Louvel M."/>
            <person name="Westhof E."/>
            <person name="Wirth B."/>
            <person name="Zeniou-Meyer M."/>
            <person name="Zivanovic I."/>
            <person name="Bolotin-Fukuhara M."/>
            <person name="Thierry A."/>
            <person name="Bouchier C."/>
            <person name="Caudron B."/>
            <person name="Scarpelli C."/>
            <person name="Gaillardin C."/>
            <person name="Weissenbach J."/>
            <person name="Wincker P."/>
            <person name="Souciet J.L."/>
        </authorList>
    </citation>
    <scope>NUCLEOTIDE SEQUENCE [LARGE SCALE GENOMIC DNA]</scope>
    <source>
        <strain evidence="12">ATCC 8585 / CBS 2359 / DSM 70799 / NBRC 1267 / NRRL Y-1140 / WM37</strain>
    </source>
</reference>
<dbReference type="InterPro" id="IPR050524">
    <property type="entry name" value="APC_YAT"/>
</dbReference>
<evidence type="ECO:0000259" key="10">
    <source>
        <dbReference type="Pfam" id="PF00324"/>
    </source>
</evidence>
<dbReference type="NCBIfam" id="TIGR00913">
    <property type="entry name" value="2A0310"/>
    <property type="match status" value="1"/>
</dbReference>
<dbReference type="GeneID" id="2892234"/>
<keyword evidence="6 9" id="KW-1133">Transmembrane helix</keyword>
<evidence type="ECO:0000313" key="12">
    <source>
        <dbReference type="Proteomes" id="UP000000598"/>
    </source>
</evidence>
<dbReference type="KEGG" id="kla:KLLA0_C01606g"/>
<feature type="transmembrane region" description="Helical" evidence="9">
    <location>
        <begin position="141"/>
        <end position="168"/>
    </location>
</feature>
<keyword evidence="7 9" id="KW-0472">Membrane</keyword>
<feature type="transmembrane region" description="Helical" evidence="9">
    <location>
        <begin position="254"/>
        <end position="278"/>
    </location>
</feature>
<accession>Q6CUX2</accession>
<feature type="transmembrane region" description="Helical" evidence="9">
    <location>
        <begin position="549"/>
        <end position="568"/>
    </location>
</feature>
<dbReference type="InterPro" id="IPR004762">
    <property type="entry name" value="Amino_acid_permease_fungi"/>
</dbReference>
<feature type="transmembrane region" description="Helical" evidence="9">
    <location>
        <begin position="220"/>
        <end position="242"/>
    </location>
</feature>
<dbReference type="PIRSF" id="PIRSF006060">
    <property type="entry name" value="AA_transporter"/>
    <property type="match status" value="1"/>
</dbReference>
<dbReference type="EMBL" id="CR382123">
    <property type="protein sequence ID" value="CAH01118.1"/>
    <property type="molecule type" value="Genomic_DNA"/>
</dbReference>
<name>Q6CUX2_KLULA</name>
<dbReference type="InParanoid" id="Q6CUX2"/>
<protein>
    <submittedName>
        <fullName evidence="11">KLLA0C01606p</fullName>
    </submittedName>
</protein>
<feature type="transmembrane region" description="Helical" evidence="9">
    <location>
        <begin position="189"/>
        <end position="214"/>
    </location>
</feature>
<dbReference type="GO" id="GO:0015171">
    <property type="term" value="F:amino acid transmembrane transporter activity"/>
    <property type="evidence" value="ECO:0007669"/>
    <property type="project" value="TreeGrafter"/>
</dbReference>
<dbReference type="FunCoup" id="Q6CUX2">
    <property type="interactions" value="269"/>
</dbReference>
<comment type="similarity">
    <text evidence="2">Belongs to the amino acid-polyamine-organocation (APC) superfamily. YAT (TC 2.A.3.10) family.</text>
</comment>
<evidence type="ECO:0000256" key="3">
    <source>
        <dbReference type="ARBA" id="ARBA00022448"/>
    </source>
</evidence>
<dbReference type="RefSeq" id="XP_452267.1">
    <property type="nucleotide sequence ID" value="XM_452267.1"/>
</dbReference>
<proteinExistence type="inferred from homology"/>
<feature type="transmembrane region" description="Helical" evidence="9">
    <location>
        <begin position="339"/>
        <end position="358"/>
    </location>
</feature>
<evidence type="ECO:0000256" key="2">
    <source>
        <dbReference type="ARBA" id="ARBA00006983"/>
    </source>
</evidence>
<evidence type="ECO:0000256" key="9">
    <source>
        <dbReference type="SAM" id="Phobius"/>
    </source>
</evidence>
<keyword evidence="12" id="KW-1185">Reference proteome</keyword>
<sequence length="620" mass="67805">MTGATGSSNSDFISPVGSDVKHNDKSDTIIQSEGFPSIEGEAEYYEKTFSQSDEEYAAKSSVWHRFKDSFKRADHINTNIHGNAELELNPSQSLLPEKGASLKRDIKPRHVVMMSLATGIGTGLLVGNGKALATGGPAGLTIGYAIMGSCLYSIIQAAGELAVAYPTLTGNFNNYPSFLVDPAMCFATAALYCIQWLCVFPLEVISAAITIKYWNTSINPNVWCVIFYVMIIGINMCGSAGYAEADFFFNTCKILMFAGFFILGIIINCGGAGDSVYIGGKYWNDPGAFNGDTGISRFKAIVSTLVTAAFAFGASEAVALTASEQANPRKAIPSAAKQVLYRIIAIYLASIILVGFLVPYNSPELMGSGSSSVHSSPYVIAVASHGVKVVPSFINAVILISVLSVGNFSFYSSSRILLCLSEIGYAPKFFQYVDRQGRPLYAMIVGALVGCICFVSASSAEESVFTWLMAVSGLSQLFTWTNICISHVRFRKAMQVQNRSIGELGFRSQVGVWGSYYGIFMMILVFIGQFWVALFPVGGTDGADAENFFANYLAMPVFLALYFGFKIWKKDWRLYIPASEIDLISHRKIFDEEILKQEDEEYKIKMKHASIWVKLSNFWC</sequence>
<feature type="domain" description="Amino acid permease/ SLC12A" evidence="10">
    <location>
        <begin position="110"/>
        <end position="574"/>
    </location>
</feature>
<dbReference type="Proteomes" id="UP000000598">
    <property type="component" value="Chromosome C"/>
</dbReference>
<feature type="transmembrane region" description="Helical" evidence="9">
    <location>
        <begin position="378"/>
        <end position="405"/>
    </location>
</feature>
<dbReference type="FunFam" id="1.20.1740.10:FF:000017">
    <property type="entry name" value="Amino acid permease"/>
    <property type="match status" value="1"/>
</dbReference>
<dbReference type="eggNOG" id="KOG1286">
    <property type="taxonomic scope" value="Eukaryota"/>
</dbReference>
<evidence type="ECO:0000256" key="1">
    <source>
        <dbReference type="ARBA" id="ARBA00004141"/>
    </source>
</evidence>
<evidence type="ECO:0000256" key="6">
    <source>
        <dbReference type="ARBA" id="ARBA00022989"/>
    </source>
</evidence>
<evidence type="ECO:0000256" key="7">
    <source>
        <dbReference type="ARBA" id="ARBA00023136"/>
    </source>
</evidence>
<keyword evidence="5" id="KW-0029">Amino-acid transport</keyword>
<dbReference type="PaxDb" id="284590-Q6CUX2"/>
<evidence type="ECO:0000256" key="5">
    <source>
        <dbReference type="ARBA" id="ARBA00022970"/>
    </source>
</evidence>
<feature type="transmembrane region" description="Helical" evidence="9">
    <location>
        <begin position="516"/>
        <end position="537"/>
    </location>
</feature>
<feature type="transmembrane region" description="Helical" evidence="9">
    <location>
        <begin position="440"/>
        <end position="458"/>
    </location>
</feature>
<comment type="subcellular location">
    <subcellularLocation>
        <location evidence="1">Membrane</location>
        <topology evidence="1">Multi-pass membrane protein</topology>
    </subcellularLocation>
</comment>
<evidence type="ECO:0000256" key="4">
    <source>
        <dbReference type="ARBA" id="ARBA00022692"/>
    </source>
</evidence>
<evidence type="ECO:0000256" key="8">
    <source>
        <dbReference type="SAM" id="MobiDB-lite"/>
    </source>
</evidence>
<organism evidence="11 12">
    <name type="scientific">Kluyveromyces lactis (strain ATCC 8585 / CBS 2359 / DSM 70799 / NBRC 1267 / NRRL Y-1140 / WM37)</name>
    <name type="common">Yeast</name>
    <name type="synonym">Candida sphaerica</name>
    <dbReference type="NCBI Taxonomy" id="284590"/>
    <lineage>
        <taxon>Eukaryota</taxon>
        <taxon>Fungi</taxon>
        <taxon>Dikarya</taxon>
        <taxon>Ascomycota</taxon>
        <taxon>Saccharomycotina</taxon>
        <taxon>Saccharomycetes</taxon>
        <taxon>Saccharomycetales</taxon>
        <taxon>Saccharomycetaceae</taxon>
        <taxon>Kluyveromyces</taxon>
    </lineage>
</organism>
<dbReference type="InterPro" id="IPR004841">
    <property type="entry name" value="AA-permease/SLC12A_dom"/>
</dbReference>
<keyword evidence="3" id="KW-0813">Transport</keyword>
<dbReference type="OMA" id="TWNYCIQ"/>
<dbReference type="HOGENOM" id="CLU_007946_12_0_1"/>